<reference evidence="1 2" key="1">
    <citation type="submission" date="2017-11" db="EMBL/GenBank/DDBJ databases">
        <title>Genome sequence of Entomoplasma somnilux PYAN-1 (ATCC 49194).</title>
        <authorList>
            <person name="Lo W.-S."/>
            <person name="Gasparich G.E."/>
            <person name="Kuo C.-H."/>
        </authorList>
    </citation>
    <scope>NUCLEOTIDE SEQUENCE [LARGE SCALE GENOMIC DNA]</scope>
    <source>
        <strain evidence="1 2">PYAN-1</strain>
    </source>
</reference>
<organism evidence="1 2">
    <name type="scientific">Williamsoniiplasma somnilux</name>
    <dbReference type="NCBI Taxonomy" id="215578"/>
    <lineage>
        <taxon>Bacteria</taxon>
        <taxon>Bacillati</taxon>
        <taxon>Mycoplasmatota</taxon>
        <taxon>Mollicutes</taxon>
        <taxon>Entomoplasmatales</taxon>
        <taxon>Williamsoniiplasma</taxon>
    </lineage>
</organism>
<name>A0A2K8NYW3_9MOLU</name>
<evidence type="ECO:0000313" key="2">
    <source>
        <dbReference type="Proteomes" id="UP000232230"/>
    </source>
</evidence>
<keyword evidence="2" id="KW-1185">Reference proteome</keyword>
<accession>A0A2K8NYW3</accession>
<proteinExistence type="predicted"/>
<sequence length="91" mass="10893">MVSKGQKFNKYTDSFINEVLESSRKYGNKITAEKYGITNNTIGTWRYKYKNHQIAIKNKKGRQKNTEKNYKERYEILKKFMEFLANQEGLK</sequence>
<dbReference type="EMBL" id="CP024965">
    <property type="protein sequence ID" value="ATZ19020.1"/>
    <property type="molecule type" value="Genomic_DNA"/>
</dbReference>
<dbReference type="AlphaFoldDB" id="A0A2K8NYW3"/>
<dbReference type="RefSeq" id="WP_024863534.1">
    <property type="nucleotide sequence ID" value="NZ_CP024965.1"/>
</dbReference>
<dbReference type="KEGG" id="esx:ESOMN_v1c06380"/>
<dbReference type="InterPro" id="IPR009057">
    <property type="entry name" value="Homeodomain-like_sf"/>
</dbReference>
<evidence type="ECO:0000313" key="1">
    <source>
        <dbReference type="EMBL" id="ATZ19020.1"/>
    </source>
</evidence>
<dbReference type="Proteomes" id="UP000232230">
    <property type="component" value="Chromosome"/>
</dbReference>
<dbReference type="SUPFAM" id="SSF46689">
    <property type="entry name" value="Homeodomain-like"/>
    <property type="match status" value="1"/>
</dbReference>
<gene>
    <name evidence="1" type="ORF">ESOMN_v1c06380</name>
</gene>
<protein>
    <recommendedName>
        <fullName evidence="3">Transposase</fullName>
    </recommendedName>
</protein>
<evidence type="ECO:0008006" key="3">
    <source>
        <dbReference type="Google" id="ProtNLM"/>
    </source>
</evidence>